<accession>A0A7X6RJ36</accession>
<dbReference type="GO" id="GO:0005737">
    <property type="term" value="C:cytoplasm"/>
    <property type="evidence" value="ECO:0007669"/>
    <property type="project" value="TreeGrafter"/>
</dbReference>
<name>A0A7X6RJ36_9NOCA</name>
<dbReference type="GO" id="GO:0004016">
    <property type="term" value="F:adenylate cyclase activity"/>
    <property type="evidence" value="ECO:0007669"/>
    <property type="project" value="TreeGrafter"/>
</dbReference>
<reference evidence="5 6" key="1">
    <citation type="submission" date="2020-04" db="EMBL/GenBank/DDBJ databases">
        <title>MicrobeNet Type strains.</title>
        <authorList>
            <person name="Nicholson A.C."/>
        </authorList>
    </citation>
    <scope>NUCLEOTIDE SEQUENCE [LARGE SCALE GENOMIC DNA]</scope>
    <source>
        <strain evidence="5 6">DSM 44445</strain>
    </source>
</reference>
<dbReference type="RefSeq" id="WP_168441286.1">
    <property type="nucleotide sequence ID" value="NZ_CAWPHS010000014.1"/>
</dbReference>
<comment type="caution">
    <text evidence="5">The sequence shown here is derived from an EMBL/GenBank/DDBJ whole genome shotgun (WGS) entry which is preliminary data.</text>
</comment>
<evidence type="ECO:0000256" key="1">
    <source>
        <dbReference type="ARBA" id="ARBA00022741"/>
    </source>
</evidence>
<gene>
    <name evidence="5" type="ORF">HGA07_19385</name>
</gene>
<dbReference type="CDD" id="cd06170">
    <property type="entry name" value="LuxR_C_like"/>
    <property type="match status" value="1"/>
</dbReference>
<dbReference type="AlphaFoldDB" id="A0A7X6RJ36"/>
<feature type="domain" description="HTH luxR-type" evidence="4">
    <location>
        <begin position="848"/>
        <end position="913"/>
    </location>
</feature>
<dbReference type="SUPFAM" id="SSF52540">
    <property type="entry name" value="P-loop containing nucleoside triphosphate hydrolases"/>
    <property type="match status" value="1"/>
</dbReference>
<dbReference type="Gene3D" id="1.10.10.10">
    <property type="entry name" value="Winged helix-like DNA-binding domain superfamily/Winged helix DNA-binding domain"/>
    <property type="match status" value="1"/>
</dbReference>
<dbReference type="GO" id="GO:0006355">
    <property type="term" value="P:regulation of DNA-templated transcription"/>
    <property type="evidence" value="ECO:0007669"/>
    <property type="project" value="InterPro"/>
</dbReference>
<keyword evidence="1" id="KW-0547">Nucleotide-binding</keyword>
<keyword evidence="2" id="KW-0067">ATP-binding</keyword>
<sequence>MVELYGRTAETEAIAELLARARSGASGWLVLRGDPGIGKTALLDHAAATAGELRVLRGAGVESEAELPFAGLQLLLRPALGCLPALAARQRSALEAALRLGDEVGGDAMLVGLAVLSLLTEYAADTGLLCLIDDAHWLDRASLDAVLFAARRLYAEGVVILMAARDDAGFVPAADLPQRRLAGLAPEAAAALLDRRGLPAAARPRLLAEAQGNPLALLELAAAATDERFGEPGPGGPALSERLQLAFHGRISRMPRSTQDILLIVAAEESGELSAVLRAAASCGAGIDDLAPAENAGLLVRGESAETIVFRHPLIRAAVYQRAPLGARMAAHRALAAALDDPADADRRAWHAAAATAGPDAEVAAALADTAARALARRGHRAAALAYERAARLTADPELRAQRETSAAQSALDAGELARAAELARRAARRADPGVDLRARLAHIEGLAEFWQGRYPEADRLLRAGAAAVAEPDPALAATMLIQAVHTGWYLGEQDVARTLAQLTAVPLPDADPLRPVVDFMVRALGPTGAAPPAALTETLAECARRGPIPEQVQLMLCGVATAGGQDGAAHHLATTLARDYRSAGAAGRLPTVLFFIAETEIFTGRLRDARTTASEALRLARDLGQRQWVSQLSSVLAHTYALDGDEQQCRAYAEAGSADGTPDAVAAGVPWAQWSLGLLELGAGRAESALARFEWLTREPVRHHLCALRSIPDLVEAAVRVGAGDRASLPAERLATWADSVRQPWAQALVLRCRALLAADETAEDHFRRALDLHDRETRPVEYARTAQLYGEWLRRARRKSEARARLSEALETFERIGLRPWADRARTELTATGASPSEPNDPLKPKGRSASGLTPQELQIARLAAQGLSNRDIAAQLFLSHRTVGYHLYKAYPKLGIASRGELRDIADQLA</sequence>
<protein>
    <submittedName>
        <fullName evidence="5">AAA family ATPase</fullName>
    </submittedName>
</protein>
<dbReference type="PROSITE" id="PS50043">
    <property type="entry name" value="HTH_LUXR_2"/>
    <property type="match status" value="1"/>
</dbReference>
<dbReference type="InterPro" id="IPR036388">
    <property type="entry name" value="WH-like_DNA-bd_sf"/>
</dbReference>
<dbReference type="InterPro" id="IPR041664">
    <property type="entry name" value="AAA_16"/>
</dbReference>
<keyword evidence="6" id="KW-1185">Reference proteome</keyword>
<dbReference type="Pfam" id="PF13191">
    <property type="entry name" value="AAA_16"/>
    <property type="match status" value="1"/>
</dbReference>
<dbReference type="GO" id="GO:0003677">
    <property type="term" value="F:DNA binding"/>
    <property type="evidence" value="ECO:0007669"/>
    <property type="project" value="InterPro"/>
</dbReference>
<dbReference type="SUPFAM" id="SSF48452">
    <property type="entry name" value="TPR-like"/>
    <property type="match status" value="1"/>
</dbReference>
<dbReference type="PRINTS" id="PR00038">
    <property type="entry name" value="HTHLUXR"/>
</dbReference>
<dbReference type="PANTHER" id="PTHR16305">
    <property type="entry name" value="TESTICULAR SOLUBLE ADENYLYL CYCLASE"/>
    <property type="match status" value="1"/>
</dbReference>
<dbReference type="InterPro" id="IPR011990">
    <property type="entry name" value="TPR-like_helical_dom_sf"/>
</dbReference>
<dbReference type="EMBL" id="JAAXPE010000021">
    <property type="protein sequence ID" value="NKY87785.1"/>
    <property type="molecule type" value="Genomic_DNA"/>
</dbReference>
<proteinExistence type="predicted"/>
<feature type="region of interest" description="Disordered" evidence="3">
    <location>
        <begin position="832"/>
        <end position="854"/>
    </location>
</feature>
<dbReference type="InterPro" id="IPR000792">
    <property type="entry name" value="Tscrpt_reg_LuxR_C"/>
</dbReference>
<evidence type="ECO:0000313" key="5">
    <source>
        <dbReference type="EMBL" id="NKY87785.1"/>
    </source>
</evidence>
<evidence type="ECO:0000256" key="3">
    <source>
        <dbReference type="SAM" id="MobiDB-lite"/>
    </source>
</evidence>
<dbReference type="InterPro" id="IPR016032">
    <property type="entry name" value="Sig_transdc_resp-reg_C-effctor"/>
</dbReference>
<dbReference type="PANTHER" id="PTHR16305:SF35">
    <property type="entry name" value="TRANSCRIPTIONAL ACTIVATOR DOMAIN"/>
    <property type="match status" value="1"/>
</dbReference>
<evidence type="ECO:0000256" key="2">
    <source>
        <dbReference type="ARBA" id="ARBA00022840"/>
    </source>
</evidence>
<organism evidence="5 6">
    <name type="scientific">Nocardia veterana</name>
    <dbReference type="NCBI Taxonomy" id="132249"/>
    <lineage>
        <taxon>Bacteria</taxon>
        <taxon>Bacillati</taxon>
        <taxon>Actinomycetota</taxon>
        <taxon>Actinomycetes</taxon>
        <taxon>Mycobacteriales</taxon>
        <taxon>Nocardiaceae</taxon>
        <taxon>Nocardia</taxon>
    </lineage>
</organism>
<dbReference type="SMART" id="SM00421">
    <property type="entry name" value="HTH_LUXR"/>
    <property type="match status" value="1"/>
</dbReference>
<evidence type="ECO:0000313" key="6">
    <source>
        <dbReference type="Proteomes" id="UP000523447"/>
    </source>
</evidence>
<evidence type="ECO:0000259" key="4">
    <source>
        <dbReference type="PROSITE" id="PS50043"/>
    </source>
</evidence>
<dbReference type="Proteomes" id="UP000523447">
    <property type="component" value="Unassembled WGS sequence"/>
</dbReference>
<dbReference type="SUPFAM" id="SSF46894">
    <property type="entry name" value="C-terminal effector domain of the bipartite response regulators"/>
    <property type="match status" value="1"/>
</dbReference>
<dbReference type="GO" id="GO:0005524">
    <property type="term" value="F:ATP binding"/>
    <property type="evidence" value="ECO:0007669"/>
    <property type="project" value="UniProtKB-KW"/>
</dbReference>
<dbReference type="InterPro" id="IPR027417">
    <property type="entry name" value="P-loop_NTPase"/>
</dbReference>
<dbReference type="Pfam" id="PF00196">
    <property type="entry name" value="GerE"/>
    <property type="match status" value="1"/>
</dbReference>